<proteinExistence type="predicted"/>
<protein>
    <submittedName>
        <fullName evidence="1">Uncharacterized protein</fullName>
    </submittedName>
</protein>
<name>A0ACC0MZS4_RHOML</name>
<dbReference type="Proteomes" id="UP001062846">
    <property type="component" value="Chromosome 7"/>
</dbReference>
<keyword evidence="2" id="KW-1185">Reference proteome</keyword>
<organism evidence="1 2">
    <name type="scientific">Rhododendron molle</name>
    <name type="common">Chinese azalea</name>
    <name type="synonym">Azalea mollis</name>
    <dbReference type="NCBI Taxonomy" id="49168"/>
    <lineage>
        <taxon>Eukaryota</taxon>
        <taxon>Viridiplantae</taxon>
        <taxon>Streptophyta</taxon>
        <taxon>Embryophyta</taxon>
        <taxon>Tracheophyta</taxon>
        <taxon>Spermatophyta</taxon>
        <taxon>Magnoliopsida</taxon>
        <taxon>eudicotyledons</taxon>
        <taxon>Gunneridae</taxon>
        <taxon>Pentapetalae</taxon>
        <taxon>asterids</taxon>
        <taxon>Ericales</taxon>
        <taxon>Ericaceae</taxon>
        <taxon>Ericoideae</taxon>
        <taxon>Rhodoreae</taxon>
        <taxon>Rhododendron</taxon>
    </lineage>
</organism>
<dbReference type="EMBL" id="CM046394">
    <property type="protein sequence ID" value="KAI8545783.1"/>
    <property type="molecule type" value="Genomic_DNA"/>
</dbReference>
<evidence type="ECO:0000313" key="2">
    <source>
        <dbReference type="Proteomes" id="UP001062846"/>
    </source>
</evidence>
<accession>A0ACC0MZS4</accession>
<comment type="caution">
    <text evidence="1">The sequence shown here is derived from an EMBL/GenBank/DDBJ whole genome shotgun (WGS) entry which is preliminary data.</text>
</comment>
<sequence length="247" mass="27665">MVIKILVRLTQTGASEGVHDDSSPVETRRDAVHGSHNNLLSWLDQGNDRIKPDGTLERAERQLVNDNIWLSWIAEHASPPQLAIRPTPPAEQRPVEQQRGRNRRRRQLFDESRTLLTNKIMKAKLKDCDDLLCKRKHCPSALDVWKLNNRAQIWKLNLRHNEGQVDNDVQPAFMHTPASAGNLSPESEPQPGTTMGTGVQPTPDPAALWSEIDTPTTFFEERDGVDNSGLSDIPEVVNSAKADARLV</sequence>
<gene>
    <name evidence="1" type="ORF">RHMOL_Rhmol07G0065100</name>
</gene>
<evidence type="ECO:0000313" key="1">
    <source>
        <dbReference type="EMBL" id="KAI8545783.1"/>
    </source>
</evidence>
<reference evidence="1" key="1">
    <citation type="submission" date="2022-02" db="EMBL/GenBank/DDBJ databases">
        <title>Plant Genome Project.</title>
        <authorList>
            <person name="Zhang R.-G."/>
        </authorList>
    </citation>
    <scope>NUCLEOTIDE SEQUENCE</scope>
    <source>
        <strain evidence="1">AT1</strain>
    </source>
</reference>